<reference evidence="3" key="5">
    <citation type="journal article" date="2018" name="Nat. Plants">
        <title>Whole-genome landscape of Medicago truncatula symbiotic genes.</title>
        <authorList>
            <person name="Pecrix Y."/>
            <person name="Gamas P."/>
            <person name="Carrere S."/>
        </authorList>
    </citation>
    <scope>NUCLEOTIDE SEQUENCE</scope>
    <source>
        <tissue evidence="3">Leaves</tissue>
    </source>
</reference>
<dbReference type="PANTHER" id="PTHR31672:SF13">
    <property type="entry name" value="F-BOX PROTEIN CPR30-LIKE"/>
    <property type="match status" value="1"/>
</dbReference>
<evidence type="ECO:0000313" key="6">
    <source>
        <dbReference type="Proteomes" id="UP000265566"/>
    </source>
</evidence>
<proteinExistence type="predicted"/>
<dbReference type="PANTHER" id="PTHR31672">
    <property type="entry name" value="BNACNNG10540D PROTEIN"/>
    <property type="match status" value="1"/>
</dbReference>
<dbReference type="EMBL" id="CM001218">
    <property type="protein sequence ID" value="KEH37466.1"/>
    <property type="molecule type" value="Genomic_DNA"/>
</dbReference>
<gene>
    <name evidence="4" type="primary">25486413</name>
    <name evidence="2" type="ordered locus">MTR_2g038680</name>
    <name evidence="3" type="ORF">MtrunA17_Chr2g0299051</name>
</gene>
<reference evidence="6" key="4">
    <citation type="journal article" date="2018" name="Nat. Plants">
        <title>Whole-genome landscape of Medicago truncatula symbiotic genes.</title>
        <authorList>
            <person name="Pecrix Y."/>
            <person name="Staton S.E."/>
            <person name="Sallet E."/>
            <person name="Lelandais-Briere C."/>
            <person name="Moreau S."/>
            <person name="Carrere S."/>
            <person name="Blein T."/>
            <person name="Jardinaud M.F."/>
            <person name="Latrasse D."/>
            <person name="Zouine M."/>
            <person name="Zahm M."/>
            <person name="Kreplak J."/>
            <person name="Mayjonade B."/>
            <person name="Satge C."/>
            <person name="Perez M."/>
            <person name="Cauet S."/>
            <person name="Marande W."/>
            <person name="Chantry-Darmon C."/>
            <person name="Lopez-Roques C."/>
            <person name="Bouchez O."/>
            <person name="Berard A."/>
            <person name="Debelle F."/>
            <person name="Munos S."/>
            <person name="Bendahmane A."/>
            <person name="Berges H."/>
            <person name="Niebel A."/>
            <person name="Buitink J."/>
            <person name="Frugier F."/>
            <person name="Benhamed M."/>
            <person name="Crespi M."/>
            <person name="Gouzy J."/>
            <person name="Gamas P."/>
        </authorList>
    </citation>
    <scope>NUCLEOTIDE SEQUENCE [LARGE SCALE GENOMIC DNA]</scope>
    <source>
        <strain evidence="6">cv. Jemalong A17</strain>
    </source>
</reference>
<organism evidence="2 5">
    <name type="scientific">Medicago truncatula</name>
    <name type="common">Barrel medic</name>
    <name type="synonym">Medicago tribuloides</name>
    <dbReference type="NCBI Taxonomy" id="3880"/>
    <lineage>
        <taxon>Eukaryota</taxon>
        <taxon>Viridiplantae</taxon>
        <taxon>Streptophyta</taxon>
        <taxon>Embryophyta</taxon>
        <taxon>Tracheophyta</taxon>
        <taxon>Spermatophyta</taxon>
        <taxon>Magnoliopsida</taxon>
        <taxon>eudicotyledons</taxon>
        <taxon>Gunneridae</taxon>
        <taxon>Pentapetalae</taxon>
        <taxon>rosids</taxon>
        <taxon>fabids</taxon>
        <taxon>Fabales</taxon>
        <taxon>Fabaceae</taxon>
        <taxon>Papilionoideae</taxon>
        <taxon>50 kb inversion clade</taxon>
        <taxon>NPAAA clade</taxon>
        <taxon>Hologalegina</taxon>
        <taxon>IRL clade</taxon>
        <taxon>Trifolieae</taxon>
        <taxon>Medicago</taxon>
    </lineage>
</organism>
<accession>A0A072V761</accession>
<evidence type="ECO:0000313" key="2">
    <source>
        <dbReference type="EMBL" id="KEH37466.1"/>
    </source>
</evidence>
<name>A0A072V761_MEDTR</name>
<dbReference type="KEGG" id="mtr:25486413"/>
<dbReference type="SUPFAM" id="SSF81383">
    <property type="entry name" value="F-box domain"/>
    <property type="match status" value="1"/>
</dbReference>
<evidence type="ECO:0000313" key="3">
    <source>
        <dbReference type="EMBL" id="RHN73491.1"/>
    </source>
</evidence>
<reference evidence="2 5" key="2">
    <citation type="journal article" date="2014" name="BMC Genomics">
        <title>An improved genome release (version Mt4.0) for the model legume Medicago truncatula.</title>
        <authorList>
            <person name="Tang H."/>
            <person name="Krishnakumar V."/>
            <person name="Bidwell S."/>
            <person name="Rosen B."/>
            <person name="Chan A."/>
            <person name="Zhou S."/>
            <person name="Gentzbittel L."/>
            <person name="Childs K.L."/>
            <person name="Yandell M."/>
            <person name="Gundlach H."/>
            <person name="Mayer K.F."/>
            <person name="Schwartz D.C."/>
            <person name="Town C.D."/>
        </authorList>
    </citation>
    <scope>GENOME REANNOTATION</scope>
    <source>
        <strain evidence="2">A17</strain>
        <strain evidence="4 5">cv. Jemalong A17</strain>
    </source>
</reference>
<reference evidence="4" key="3">
    <citation type="submission" date="2015-04" db="UniProtKB">
        <authorList>
            <consortium name="EnsemblPlants"/>
        </authorList>
    </citation>
    <scope>IDENTIFICATION</scope>
    <source>
        <strain evidence="4">cv. Jemalong A17</strain>
    </source>
</reference>
<evidence type="ECO:0000259" key="1">
    <source>
        <dbReference type="Pfam" id="PF07734"/>
    </source>
</evidence>
<dbReference type="EMBL" id="PSQE01000002">
    <property type="protein sequence ID" value="RHN73491.1"/>
    <property type="molecule type" value="Genomic_DNA"/>
</dbReference>
<dbReference type="Gramene" id="rna9309">
    <property type="protein sequence ID" value="RHN73491.1"/>
    <property type="gene ID" value="gene9309"/>
</dbReference>
<protein>
    <submittedName>
        <fullName evidence="2">F-box protein interaction domain protein</fullName>
    </submittedName>
    <submittedName>
        <fullName evidence="3">Putative F-box domain, leucine-rich repeat domain, L domain-containing protein</fullName>
    </submittedName>
</protein>
<reference evidence="2 5" key="1">
    <citation type="journal article" date="2011" name="Nature">
        <title>The Medicago genome provides insight into the evolution of rhizobial symbioses.</title>
        <authorList>
            <person name="Young N.D."/>
            <person name="Debelle F."/>
            <person name="Oldroyd G.E."/>
            <person name="Geurts R."/>
            <person name="Cannon S.B."/>
            <person name="Udvardi M.K."/>
            <person name="Benedito V.A."/>
            <person name="Mayer K.F."/>
            <person name="Gouzy J."/>
            <person name="Schoof H."/>
            <person name="Van de Peer Y."/>
            <person name="Proost S."/>
            <person name="Cook D.R."/>
            <person name="Meyers B.C."/>
            <person name="Spannagl M."/>
            <person name="Cheung F."/>
            <person name="De Mita S."/>
            <person name="Krishnakumar V."/>
            <person name="Gundlach H."/>
            <person name="Zhou S."/>
            <person name="Mudge J."/>
            <person name="Bharti A.K."/>
            <person name="Murray J.D."/>
            <person name="Naoumkina M.A."/>
            <person name="Rosen B."/>
            <person name="Silverstein K.A."/>
            <person name="Tang H."/>
            <person name="Rombauts S."/>
            <person name="Zhao P.X."/>
            <person name="Zhou P."/>
            <person name="Barbe V."/>
            <person name="Bardou P."/>
            <person name="Bechner M."/>
            <person name="Bellec A."/>
            <person name="Berger A."/>
            <person name="Berges H."/>
            <person name="Bidwell S."/>
            <person name="Bisseling T."/>
            <person name="Choisne N."/>
            <person name="Couloux A."/>
            <person name="Denny R."/>
            <person name="Deshpande S."/>
            <person name="Dai X."/>
            <person name="Doyle J.J."/>
            <person name="Dudez A.M."/>
            <person name="Farmer A.D."/>
            <person name="Fouteau S."/>
            <person name="Franken C."/>
            <person name="Gibelin C."/>
            <person name="Gish J."/>
            <person name="Goldstein S."/>
            <person name="Gonzalez A.J."/>
            <person name="Green P.J."/>
            <person name="Hallab A."/>
            <person name="Hartog M."/>
            <person name="Hua A."/>
            <person name="Humphray S.J."/>
            <person name="Jeong D.H."/>
            <person name="Jing Y."/>
            <person name="Jocker A."/>
            <person name="Kenton S.M."/>
            <person name="Kim D.J."/>
            <person name="Klee K."/>
            <person name="Lai H."/>
            <person name="Lang C."/>
            <person name="Lin S."/>
            <person name="Macmil S.L."/>
            <person name="Magdelenat G."/>
            <person name="Matthews L."/>
            <person name="McCorrison J."/>
            <person name="Monaghan E.L."/>
            <person name="Mun J.H."/>
            <person name="Najar F.Z."/>
            <person name="Nicholson C."/>
            <person name="Noirot C."/>
            <person name="O'Bleness M."/>
            <person name="Paule C.R."/>
            <person name="Poulain J."/>
            <person name="Prion F."/>
            <person name="Qin B."/>
            <person name="Qu C."/>
            <person name="Retzel E.F."/>
            <person name="Riddle C."/>
            <person name="Sallet E."/>
            <person name="Samain S."/>
            <person name="Samson N."/>
            <person name="Sanders I."/>
            <person name="Saurat O."/>
            <person name="Scarpelli C."/>
            <person name="Schiex T."/>
            <person name="Segurens B."/>
            <person name="Severin A.J."/>
            <person name="Sherrier D.J."/>
            <person name="Shi R."/>
            <person name="Sims S."/>
            <person name="Singer S.R."/>
            <person name="Sinharoy S."/>
            <person name="Sterck L."/>
            <person name="Viollet A."/>
            <person name="Wang B.B."/>
            <person name="Wang K."/>
            <person name="Wang M."/>
            <person name="Wang X."/>
            <person name="Warfsmann J."/>
            <person name="Weissenbach J."/>
            <person name="White D.D."/>
            <person name="White J.D."/>
            <person name="Wiley G.B."/>
            <person name="Wincker P."/>
            <person name="Xing Y."/>
            <person name="Yang L."/>
            <person name="Yao Z."/>
            <person name="Ying F."/>
            <person name="Zhai J."/>
            <person name="Zhou L."/>
            <person name="Zuber A."/>
            <person name="Denarie J."/>
            <person name="Dixon R.A."/>
            <person name="May G.D."/>
            <person name="Schwartz D.C."/>
            <person name="Rogers J."/>
            <person name="Quetier F."/>
            <person name="Town C.D."/>
            <person name="Roe B.A."/>
        </authorList>
    </citation>
    <scope>NUCLEOTIDE SEQUENCE [LARGE SCALE GENOMIC DNA]</scope>
    <source>
        <strain evidence="2">A17</strain>
        <strain evidence="4 5">cv. Jemalong A17</strain>
    </source>
</reference>
<dbReference type="HOGENOM" id="CLU_027176_5_0_1"/>
<dbReference type="AlphaFoldDB" id="A0A072V761"/>
<dbReference type="NCBIfam" id="TIGR01640">
    <property type="entry name" value="F_box_assoc_1"/>
    <property type="match status" value="1"/>
</dbReference>
<evidence type="ECO:0000313" key="4">
    <source>
        <dbReference type="EnsemblPlants" id="KEH37466"/>
    </source>
</evidence>
<feature type="domain" description="F-box associated beta-propeller type 1" evidence="1">
    <location>
        <begin position="118"/>
        <end position="380"/>
    </location>
</feature>
<dbReference type="InterPro" id="IPR050796">
    <property type="entry name" value="SCF_F-box_component"/>
</dbReference>
<dbReference type="Proteomes" id="UP000265566">
    <property type="component" value="Chromosome 2"/>
</dbReference>
<sequence>MKKFVSATNVKVSNNIPEDLVFSVLSTLPLKSLKRFGCVRKSWAFLFENLHFMTMYRNYFLSNNHSYYDGTSILLNLTNNPLPGEAFYDTLYILSGERFEIMVKLDWPPPFDEDDRFIDILSQTSVNGTLCLAKDCDPKCVFWNPNTDEFKVIPSSPFLSQLSQSRYVDPIVYFNGFGYDRVSDDYKVIWWLTYYPITDVDEPWDEDLSLDNTGVDEPKEEYLDVDRMWEIYSLRSNSWRKLDIEMPCRHANEKLYMDGVCHWWSILDGSNCYEVEPCLVSFDLCNEVCLTTPLPSDIVERYSLLHLTLLNGFIAFIIYDETTTFHIRILGELGVKESWVEVFVVEPLLGIERPIGAGKNGHIFFRKDDNEIVWFDLNTQMIEELGVKGNKYYGCQIIIYKDTLLPIGGL</sequence>
<dbReference type="Proteomes" id="UP000002051">
    <property type="component" value="Chromosome 2"/>
</dbReference>
<keyword evidence="5" id="KW-1185">Reference proteome</keyword>
<dbReference type="InterPro" id="IPR017451">
    <property type="entry name" value="F-box-assoc_interact_dom"/>
</dbReference>
<dbReference type="InterPro" id="IPR036047">
    <property type="entry name" value="F-box-like_dom_sf"/>
</dbReference>
<dbReference type="EnsemblPlants" id="KEH37466">
    <property type="protein sequence ID" value="KEH37466"/>
    <property type="gene ID" value="MTR_2g038680"/>
</dbReference>
<dbReference type="OrthoDB" id="1555129at2759"/>
<evidence type="ECO:0000313" key="5">
    <source>
        <dbReference type="Proteomes" id="UP000002051"/>
    </source>
</evidence>
<dbReference type="InterPro" id="IPR006527">
    <property type="entry name" value="F-box-assoc_dom_typ1"/>
</dbReference>
<dbReference type="Pfam" id="PF07734">
    <property type="entry name" value="FBA_1"/>
    <property type="match status" value="1"/>
</dbReference>